<dbReference type="Proteomes" id="UP000230750">
    <property type="component" value="Unassembled WGS sequence"/>
</dbReference>
<evidence type="ECO:0008006" key="3">
    <source>
        <dbReference type="Google" id="ProtNLM"/>
    </source>
</evidence>
<dbReference type="AlphaFoldDB" id="A0A2G8JYS8"/>
<accession>A0A2G8JYS8</accession>
<keyword evidence="2" id="KW-1185">Reference proteome</keyword>
<evidence type="ECO:0000313" key="2">
    <source>
        <dbReference type="Proteomes" id="UP000230750"/>
    </source>
</evidence>
<evidence type="ECO:0000313" key="1">
    <source>
        <dbReference type="EMBL" id="PIK40874.1"/>
    </source>
</evidence>
<dbReference type="EMBL" id="MRZV01001076">
    <property type="protein sequence ID" value="PIK40874.1"/>
    <property type="molecule type" value="Genomic_DNA"/>
</dbReference>
<dbReference type="OrthoDB" id="10070970at2759"/>
<organism evidence="1 2">
    <name type="scientific">Stichopus japonicus</name>
    <name type="common">Sea cucumber</name>
    <dbReference type="NCBI Taxonomy" id="307972"/>
    <lineage>
        <taxon>Eukaryota</taxon>
        <taxon>Metazoa</taxon>
        <taxon>Echinodermata</taxon>
        <taxon>Eleutherozoa</taxon>
        <taxon>Echinozoa</taxon>
        <taxon>Holothuroidea</taxon>
        <taxon>Aspidochirotacea</taxon>
        <taxon>Aspidochirotida</taxon>
        <taxon>Stichopodidae</taxon>
        <taxon>Apostichopus</taxon>
    </lineage>
</organism>
<comment type="caution">
    <text evidence="1">The sequence shown here is derived from an EMBL/GenBank/DDBJ whole genome shotgun (WGS) entry which is preliminary data.</text>
</comment>
<name>A0A2G8JYS8_STIJA</name>
<gene>
    <name evidence="1" type="ORF">BSL78_22273</name>
</gene>
<sequence length="249" mass="27867">MSVSEQETSTSVVQKHRPTDFLPSRFQGDVIDADLAEAHYLGFEDYLEVHKLPSQTTPEAVAEEFNEICRIFKRTLKGQARLWIENKNFSTIADLRKQFLARFSPGLLPTLNHRHFTALSYTPGDTAQAHLAKISKAAAQLSYGEDQIRDKFISTLPLQCRSAVLMSASPQATIADLVMKVQCYFDLQIQSQPTASSELFMAMHDKASSVQTPTISASSEIHELCTKIQELEPSLISHVGQNRKTIQKI</sequence>
<reference evidence="1 2" key="1">
    <citation type="journal article" date="2017" name="PLoS Biol.">
        <title>The sea cucumber genome provides insights into morphological evolution and visceral regeneration.</title>
        <authorList>
            <person name="Zhang X."/>
            <person name="Sun L."/>
            <person name="Yuan J."/>
            <person name="Sun Y."/>
            <person name="Gao Y."/>
            <person name="Zhang L."/>
            <person name="Li S."/>
            <person name="Dai H."/>
            <person name="Hamel J.F."/>
            <person name="Liu C."/>
            <person name="Yu Y."/>
            <person name="Liu S."/>
            <person name="Lin W."/>
            <person name="Guo K."/>
            <person name="Jin S."/>
            <person name="Xu P."/>
            <person name="Storey K.B."/>
            <person name="Huan P."/>
            <person name="Zhang T."/>
            <person name="Zhou Y."/>
            <person name="Zhang J."/>
            <person name="Lin C."/>
            <person name="Li X."/>
            <person name="Xing L."/>
            <person name="Huo D."/>
            <person name="Sun M."/>
            <person name="Wang L."/>
            <person name="Mercier A."/>
            <person name="Li F."/>
            <person name="Yang H."/>
            <person name="Xiang J."/>
        </authorList>
    </citation>
    <scope>NUCLEOTIDE SEQUENCE [LARGE SCALE GENOMIC DNA]</scope>
    <source>
        <strain evidence="1">Shaxun</strain>
        <tissue evidence="1">Muscle</tissue>
    </source>
</reference>
<protein>
    <recommendedName>
        <fullName evidence="3">Retrotransposon gag domain-containing protein</fullName>
    </recommendedName>
</protein>
<proteinExistence type="predicted"/>